<dbReference type="InterPro" id="IPR014729">
    <property type="entry name" value="Rossmann-like_a/b/a_fold"/>
</dbReference>
<dbReference type="PANTHER" id="PTHR30336">
    <property type="entry name" value="INNER MEMBRANE PROTEIN, PROBABLE PERMEASE"/>
    <property type="match status" value="1"/>
</dbReference>
<feature type="transmembrane region" description="Helical" evidence="1">
    <location>
        <begin position="88"/>
        <end position="112"/>
    </location>
</feature>
<feature type="transmembrane region" description="Helical" evidence="1">
    <location>
        <begin position="51"/>
        <end position="76"/>
    </location>
</feature>
<dbReference type="AlphaFoldDB" id="A0A7W9LJU9"/>
<dbReference type="GO" id="GO:0000270">
    <property type="term" value="P:peptidoglycan metabolic process"/>
    <property type="evidence" value="ECO:0007669"/>
    <property type="project" value="TreeGrafter"/>
</dbReference>
<evidence type="ECO:0000313" key="4">
    <source>
        <dbReference type="Proteomes" id="UP000542813"/>
    </source>
</evidence>
<dbReference type="GO" id="GO:0005886">
    <property type="term" value="C:plasma membrane"/>
    <property type="evidence" value="ECO:0007669"/>
    <property type="project" value="TreeGrafter"/>
</dbReference>
<keyword evidence="1" id="KW-1133">Transmembrane helix</keyword>
<dbReference type="InterPro" id="IPR003848">
    <property type="entry name" value="DUF218"/>
</dbReference>
<keyword evidence="1" id="KW-0472">Membrane</keyword>
<keyword evidence="1" id="KW-0812">Transmembrane</keyword>
<reference evidence="3 4" key="1">
    <citation type="submission" date="2020-08" db="EMBL/GenBank/DDBJ databases">
        <title>Sequencing the genomes of 1000 actinobacteria strains.</title>
        <authorList>
            <person name="Klenk H.-P."/>
        </authorList>
    </citation>
    <scope>NUCLEOTIDE SEQUENCE [LARGE SCALE GENOMIC DNA]</scope>
    <source>
        <strain evidence="3 4">DSM 102122</strain>
    </source>
</reference>
<feature type="transmembrane region" description="Helical" evidence="1">
    <location>
        <begin position="26"/>
        <end position="45"/>
    </location>
</feature>
<dbReference type="Proteomes" id="UP000542813">
    <property type="component" value="Unassembled WGS sequence"/>
</dbReference>
<gene>
    <name evidence="3" type="ORF">HD601_000992</name>
</gene>
<dbReference type="CDD" id="cd06259">
    <property type="entry name" value="YdcF-like"/>
    <property type="match status" value="1"/>
</dbReference>
<feature type="transmembrane region" description="Helical" evidence="1">
    <location>
        <begin position="124"/>
        <end position="147"/>
    </location>
</feature>
<keyword evidence="4" id="KW-1185">Reference proteome</keyword>
<dbReference type="EMBL" id="JACHMM010000001">
    <property type="protein sequence ID" value="MBB5786417.1"/>
    <property type="molecule type" value="Genomic_DNA"/>
</dbReference>
<dbReference type="RefSeq" id="WP_184819851.1">
    <property type="nucleotide sequence ID" value="NZ_JACHMM010000001.1"/>
</dbReference>
<proteinExistence type="predicted"/>
<dbReference type="Pfam" id="PF02698">
    <property type="entry name" value="DUF218"/>
    <property type="match status" value="1"/>
</dbReference>
<protein>
    <submittedName>
        <fullName evidence="3">Uncharacterized SAM-binding protein YcdF (DUF218 family)</fullName>
    </submittedName>
</protein>
<dbReference type="GO" id="GO:0043164">
    <property type="term" value="P:Gram-negative-bacterium-type cell wall biogenesis"/>
    <property type="evidence" value="ECO:0007669"/>
    <property type="project" value="TreeGrafter"/>
</dbReference>
<feature type="transmembrane region" description="Helical" evidence="1">
    <location>
        <begin position="312"/>
        <end position="330"/>
    </location>
</feature>
<dbReference type="Gene3D" id="3.40.50.620">
    <property type="entry name" value="HUPs"/>
    <property type="match status" value="1"/>
</dbReference>
<evidence type="ECO:0000259" key="2">
    <source>
        <dbReference type="Pfam" id="PF02698"/>
    </source>
</evidence>
<dbReference type="PANTHER" id="PTHR30336:SF4">
    <property type="entry name" value="ENVELOPE BIOGENESIS FACTOR ELYC"/>
    <property type="match status" value="1"/>
</dbReference>
<sequence length="331" mass="35232">MTTPLVIGGILLAAFVWRFHREPRRLSNGLLLLLGAGTMLLGLLGDLAPTLLVVLVAASPLLVLGLAVLLIVNGVVVLQRERLRLGNALSLLTGIAIIGVVVIGAVGFLIAYRAPDRTFLVPALLSLLGVAGYIGFVFTLVALYAVVYSRFTPRPGHTAIVVLGASVSRGTVPPLLASRLDKAVQLFGREQAAGFTPYVVASGGQGPDEPVSEARAMAGYLHEHGIPEDLLVEEDRSTSTRENLVFSRRVLAERGADGRLLIVTSGYHALRAAIQSRRLRLRAHVAGAPTARYYVPNAFLREFVALFAEHKVLHGIVIALIIAGPAALYLA</sequence>
<comment type="caution">
    <text evidence="3">The sequence shown here is derived from an EMBL/GenBank/DDBJ whole genome shotgun (WGS) entry which is preliminary data.</text>
</comment>
<evidence type="ECO:0000313" key="3">
    <source>
        <dbReference type="EMBL" id="MBB5786417.1"/>
    </source>
</evidence>
<accession>A0A7W9LJU9</accession>
<feature type="domain" description="DUF218" evidence="2">
    <location>
        <begin position="159"/>
        <end position="303"/>
    </location>
</feature>
<organism evidence="3 4">
    <name type="scientific">Jiangella mangrovi</name>
    <dbReference type="NCBI Taxonomy" id="1524084"/>
    <lineage>
        <taxon>Bacteria</taxon>
        <taxon>Bacillati</taxon>
        <taxon>Actinomycetota</taxon>
        <taxon>Actinomycetes</taxon>
        <taxon>Jiangellales</taxon>
        <taxon>Jiangellaceae</taxon>
        <taxon>Jiangella</taxon>
    </lineage>
</organism>
<dbReference type="InterPro" id="IPR051599">
    <property type="entry name" value="Cell_Envelope_Assoc"/>
</dbReference>
<evidence type="ECO:0000256" key="1">
    <source>
        <dbReference type="SAM" id="Phobius"/>
    </source>
</evidence>
<name>A0A7W9LJU9_9ACTN</name>